<evidence type="ECO:0000313" key="7">
    <source>
        <dbReference type="Proteomes" id="UP000752696"/>
    </source>
</evidence>
<feature type="non-terminal residue" evidence="6">
    <location>
        <position position="122"/>
    </location>
</feature>
<dbReference type="Proteomes" id="UP000752696">
    <property type="component" value="Unassembled WGS sequence"/>
</dbReference>
<evidence type="ECO:0000256" key="5">
    <source>
        <dbReference type="SAM" id="SignalP"/>
    </source>
</evidence>
<reference evidence="6" key="1">
    <citation type="submission" date="2020-07" db="EMBL/GenBank/DDBJ databases">
        <authorList>
            <person name="Nazaruddin N."/>
        </authorList>
    </citation>
    <scope>NUCLEOTIDE SEQUENCE</scope>
</reference>
<evidence type="ECO:0000313" key="6">
    <source>
        <dbReference type="EMBL" id="CAD1474849.1"/>
    </source>
</evidence>
<gene>
    <name evidence="6" type="ORF">MHI_LOCUS497852</name>
</gene>
<evidence type="ECO:0000256" key="1">
    <source>
        <dbReference type="ARBA" id="ARBA00004141"/>
    </source>
</evidence>
<dbReference type="OrthoDB" id="71600at2759"/>
<dbReference type="EMBL" id="CAJDYZ010007977">
    <property type="protein sequence ID" value="CAD1474849.1"/>
    <property type="molecule type" value="Genomic_DNA"/>
</dbReference>
<dbReference type="SUPFAM" id="SSF48652">
    <property type="entry name" value="Tetraspanin"/>
    <property type="match status" value="1"/>
</dbReference>
<sequence length="122" mass="13390">FASFLLFILLVQIAVGVYAFVVVKNDNNQIDIRNDYQKLFNNYSENKEIIDIVQSSLQCCGVDSQRDYINIPIPASCCGKQNGTCVNQDIIYQHGCVEEIKRAISTAGTILGSVAIAIAGIE</sequence>
<dbReference type="Gene3D" id="1.10.1450.10">
    <property type="entry name" value="Tetraspanin"/>
    <property type="match status" value="1"/>
</dbReference>
<dbReference type="AlphaFoldDB" id="A0A6V7H537"/>
<evidence type="ECO:0008006" key="8">
    <source>
        <dbReference type="Google" id="ProtNLM"/>
    </source>
</evidence>
<evidence type="ECO:0000256" key="2">
    <source>
        <dbReference type="ARBA" id="ARBA00022692"/>
    </source>
</evidence>
<comment type="caution">
    <text evidence="6">The sequence shown here is derived from an EMBL/GenBank/DDBJ whole genome shotgun (WGS) entry which is preliminary data.</text>
</comment>
<dbReference type="PANTHER" id="PTHR19282:SF521">
    <property type="entry name" value="IP01817P-RELATED"/>
    <property type="match status" value="1"/>
</dbReference>
<proteinExistence type="predicted"/>
<keyword evidence="4" id="KW-0472">Membrane</keyword>
<name>A0A6V7H537_9HYME</name>
<dbReference type="GO" id="GO:0005886">
    <property type="term" value="C:plasma membrane"/>
    <property type="evidence" value="ECO:0007669"/>
    <property type="project" value="TreeGrafter"/>
</dbReference>
<feature type="non-terminal residue" evidence="6">
    <location>
        <position position="1"/>
    </location>
</feature>
<protein>
    <recommendedName>
        <fullName evidence="8">Tetraspanin</fullName>
    </recommendedName>
</protein>
<dbReference type="PANTHER" id="PTHR19282">
    <property type="entry name" value="TETRASPANIN"/>
    <property type="match status" value="1"/>
</dbReference>
<keyword evidence="7" id="KW-1185">Reference proteome</keyword>
<keyword evidence="5" id="KW-0732">Signal</keyword>
<keyword evidence="2" id="KW-0812">Transmembrane</keyword>
<evidence type="ECO:0000256" key="3">
    <source>
        <dbReference type="ARBA" id="ARBA00022989"/>
    </source>
</evidence>
<comment type="subcellular location">
    <subcellularLocation>
        <location evidence="1">Membrane</location>
        <topology evidence="1">Multi-pass membrane protein</topology>
    </subcellularLocation>
</comment>
<dbReference type="Pfam" id="PF00335">
    <property type="entry name" value="Tetraspanin"/>
    <property type="match status" value="1"/>
</dbReference>
<dbReference type="InterPro" id="IPR008952">
    <property type="entry name" value="Tetraspanin_EC2_sf"/>
</dbReference>
<organism evidence="6 7">
    <name type="scientific">Heterotrigona itama</name>
    <dbReference type="NCBI Taxonomy" id="395501"/>
    <lineage>
        <taxon>Eukaryota</taxon>
        <taxon>Metazoa</taxon>
        <taxon>Ecdysozoa</taxon>
        <taxon>Arthropoda</taxon>
        <taxon>Hexapoda</taxon>
        <taxon>Insecta</taxon>
        <taxon>Pterygota</taxon>
        <taxon>Neoptera</taxon>
        <taxon>Endopterygota</taxon>
        <taxon>Hymenoptera</taxon>
        <taxon>Apocrita</taxon>
        <taxon>Aculeata</taxon>
        <taxon>Apoidea</taxon>
        <taxon>Anthophila</taxon>
        <taxon>Apidae</taxon>
        <taxon>Heterotrigona</taxon>
    </lineage>
</organism>
<evidence type="ECO:0000256" key="4">
    <source>
        <dbReference type="ARBA" id="ARBA00023136"/>
    </source>
</evidence>
<dbReference type="InterPro" id="IPR018499">
    <property type="entry name" value="Tetraspanin/Peripherin"/>
</dbReference>
<feature type="chain" id="PRO_5028468660" description="Tetraspanin" evidence="5">
    <location>
        <begin position="20"/>
        <end position="122"/>
    </location>
</feature>
<keyword evidence="3" id="KW-1133">Transmembrane helix</keyword>
<dbReference type="CDD" id="cd03127">
    <property type="entry name" value="tetraspanin_LEL"/>
    <property type="match status" value="1"/>
</dbReference>
<feature type="signal peptide" evidence="5">
    <location>
        <begin position="1"/>
        <end position="19"/>
    </location>
</feature>
<accession>A0A6V7H537</accession>